<organism evidence="11 12">
    <name type="scientific">Stanieria cyanosphaera (strain ATCC 29371 / PCC 7437)</name>
    <dbReference type="NCBI Taxonomy" id="111780"/>
    <lineage>
        <taxon>Bacteria</taxon>
        <taxon>Bacillati</taxon>
        <taxon>Cyanobacteriota</taxon>
        <taxon>Cyanophyceae</taxon>
        <taxon>Pleurocapsales</taxon>
        <taxon>Dermocarpellaceae</taxon>
        <taxon>Stanieria</taxon>
    </lineage>
</organism>
<comment type="catalytic activity">
    <reaction evidence="1">
        <text>ATP + protein L-histidine = ADP + protein N-phospho-L-histidine.</text>
        <dbReference type="EC" id="2.7.13.3"/>
    </reaction>
</comment>
<dbReference type="InterPro" id="IPR003661">
    <property type="entry name" value="HisK_dim/P_dom"/>
</dbReference>
<dbReference type="PROSITE" id="PS51371">
    <property type="entry name" value="CBS"/>
    <property type="match status" value="1"/>
</dbReference>
<evidence type="ECO:0000256" key="2">
    <source>
        <dbReference type="ARBA" id="ARBA00012438"/>
    </source>
</evidence>
<dbReference type="InterPro" id="IPR001789">
    <property type="entry name" value="Sig_transdc_resp-reg_receiver"/>
</dbReference>
<protein>
    <recommendedName>
        <fullName evidence="2">histidine kinase</fullName>
        <ecNumber evidence="2">2.7.13.3</ecNumber>
    </recommendedName>
</protein>
<dbReference type="SUPFAM" id="SSF55874">
    <property type="entry name" value="ATPase domain of HSP90 chaperone/DNA topoisomerase II/histidine kinase"/>
    <property type="match status" value="1"/>
</dbReference>
<dbReference type="CDD" id="cd00082">
    <property type="entry name" value="HisKA"/>
    <property type="match status" value="1"/>
</dbReference>
<dbReference type="InterPro" id="IPR036890">
    <property type="entry name" value="HATPase_C_sf"/>
</dbReference>
<dbReference type="PANTHER" id="PTHR43547:SF2">
    <property type="entry name" value="HYBRID SIGNAL TRANSDUCTION HISTIDINE KINASE C"/>
    <property type="match status" value="1"/>
</dbReference>
<keyword evidence="4 11" id="KW-0418">Kinase</keyword>
<dbReference type="PANTHER" id="PTHR43547">
    <property type="entry name" value="TWO-COMPONENT HISTIDINE KINASE"/>
    <property type="match status" value="1"/>
</dbReference>
<evidence type="ECO:0000313" key="11">
    <source>
        <dbReference type="EMBL" id="AFZ33972.1"/>
    </source>
</evidence>
<dbReference type="SUPFAM" id="SSF52172">
    <property type="entry name" value="CheY-like"/>
    <property type="match status" value="1"/>
</dbReference>
<dbReference type="InterPro" id="IPR011006">
    <property type="entry name" value="CheY-like_superfamily"/>
</dbReference>
<keyword evidence="4 11" id="KW-0808">Transferase</keyword>
<dbReference type="Proteomes" id="UP000010473">
    <property type="component" value="Chromosome"/>
</dbReference>
<dbReference type="STRING" id="111780.Sta7437_0361"/>
<dbReference type="PROSITE" id="PS50110">
    <property type="entry name" value="RESPONSE_REGULATORY"/>
    <property type="match status" value="1"/>
</dbReference>
<dbReference type="OrthoDB" id="510512at2"/>
<feature type="domain" description="CBS" evidence="10">
    <location>
        <begin position="11"/>
        <end position="68"/>
    </location>
</feature>
<dbReference type="Pfam" id="PF00512">
    <property type="entry name" value="HisKA"/>
    <property type="match status" value="1"/>
</dbReference>
<dbReference type="InterPro" id="IPR000644">
    <property type="entry name" value="CBS_dom"/>
</dbReference>
<dbReference type="eggNOG" id="COG0517">
    <property type="taxonomic scope" value="Bacteria"/>
</dbReference>
<dbReference type="RefSeq" id="WP_015191645.1">
    <property type="nucleotide sequence ID" value="NC_019748.1"/>
</dbReference>
<gene>
    <name evidence="11" type="ordered locus">Sta7437_0361</name>
</gene>
<dbReference type="Gene3D" id="1.10.287.130">
    <property type="match status" value="1"/>
</dbReference>
<reference evidence="12" key="1">
    <citation type="journal article" date="2013" name="Proc. Natl. Acad. Sci. U.S.A.">
        <title>Improving the coverage of the cyanobacterial phylum using diversity-driven genome sequencing.</title>
        <authorList>
            <person name="Shih P.M."/>
            <person name="Wu D."/>
            <person name="Latifi A."/>
            <person name="Axen S.D."/>
            <person name="Fewer D.P."/>
            <person name="Talla E."/>
            <person name="Calteau A."/>
            <person name="Cai F."/>
            <person name="Tandeau de Marsac N."/>
            <person name="Rippka R."/>
            <person name="Herdman M."/>
            <person name="Sivonen K."/>
            <person name="Coursin T."/>
            <person name="Laurent T."/>
            <person name="Goodwin L."/>
            <person name="Nolan M."/>
            <person name="Davenport K.W."/>
            <person name="Han C.S."/>
            <person name="Rubin E.M."/>
            <person name="Eisen J.A."/>
            <person name="Woyke T."/>
            <person name="Gugger M."/>
            <person name="Kerfeld C.A."/>
        </authorList>
    </citation>
    <scope>NUCLEOTIDE SEQUENCE [LARGE SCALE GENOMIC DNA]</scope>
    <source>
        <strain evidence="12">ATCC 29371 / PCC 7437</strain>
    </source>
</reference>
<evidence type="ECO:0000259" key="9">
    <source>
        <dbReference type="PROSITE" id="PS50110"/>
    </source>
</evidence>
<dbReference type="EC" id="2.7.13.3" evidence="2"/>
<evidence type="ECO:0000313" key="12">
    <source>
        <dbReference type="Proteomes" id="UP000010473"/>
    </source>
</evidence>
<dbReference type="InterPro" id="IPR036097">
    <property type="entry name" value="HisK_dim/P_sf"/>
</dbReference>
<evidence type="ECO:0000256" key="1">
    <source>
        <dbReference type="ARBA" id="ARBA00000085"/>
    </source>
</evidence>
<keyword evidence="5" id="KW-0902">Two-component regulatory system</keyword>
<evidence type="ECO:0000259" key="8">
    <source>
        <dbReference type="PROSITE" id="PS50109"/>
    </source>
</evidence>
<dbReference type="InterPro" id="IPR046342">
    <property type="entry name" value="CBS_dom_sf"/>
</dbReference>
<dbReference type="KEGG" id="scs:Sta7437_0361"/>
<dbReference type="HOGENOM" id="CLU_009061_0_0_3"/>
<dbReference type="PROSITE" id="PS50109">
    <property type="entry name" value="HIS_KIN"/>
    <property type="match status" value="1"/>
</dbReference>
<keyword evidence="12" id="KW-1185">Reference proteome</keyword>
<dbReference type="Gene3D" id="3.40.50.2300">
    <property type="match status" value="1"/>
</dbReference>
<evidence type="ECO:0000256" key="5">
    <source>
        <dbReference type="ARBA" id="ARBA00023012"/>
    </source>
</evidence>
<accession>K9XQN4</accession>
<dbReference type="SMART" id="SM00388">
    <property type="entry name" value="HisKA"/>
    <property type="match status" value="1"/>
</dbReference>
<feature type="domain" description="Histidine kinase" evidence="8">
    <location>
        <begin position="360"/>
        <end position="586"/>
    </location>
</feature>
<keyword evidence="3" id="KW-0597">Phosphoprotein</keyword>
<proteinExistence type="predicted"/>
<evidence type="ECO:0000256" key="6">
    <source>
        <dbReference type="PROSITE-ProRule" id="PRU00169"/>
    </source>
</evidence>
<sequence>MSNSRFTLKEFVDPIPTCRQTANLPTILNLLNSSQSNAIAVLNDREYPIGIINSESLLSWLSNELLNSFSPFTGGVASTVVQKSSSLSVATVSKSIGLFSSICDLQSVIKPTIILTSEMSRESFLSQLQSETHFISNQVNYLVVDREGKLLGWLDSQKLMKYLVLEQAKANSNNYNLTTVLPKYYFNLIEQIPLPLSIQTQQGKIVYRNQVWRKQIHFSQEIHCYFPDKNSFNSSPNFSQETSEKAEIKSIKLDPYCLKSNSYLFKSPSSLLPIKNGQFLELMQEVNSKLSCNKLGINSQKNANLQPLWHYYRLPFNDSGVSYWLVLAVQSLTKTKDLTKPQSVSESKQFNQFKDEFLSHISHELKSPLTAIVGLSSLLKEQKLGQLNQRQTRYAELIYSGGRKLINIVNDLLDLTRLTTDQTSLNLEQIEIKSFCQEIYQQLLNKLEDNTTLKNSLVNYPQLKFEIELETIAGNQVRLHQILSRLLKAVLKLIPTQSEIIVSVKQWKNWIAITIGNSKSTFSENSQDLAWELSLQSQQNLAHPQKDLELDLMLAQQIAKSYGGNIACLFQEDYGIEYTLLIPNQNFNCNLNLESNDIPIVTERNLKILIGVTNPNQINELTTQLLEFGYQPVMASTGIEILEKARQLQPSKILINASLPLLTTDDILTLLKADVRTQKIPVFLLKSDCDELGINNIQLLDGCLKFPLERSTLLQMFTPVKSEVLPKKRLTILSLHPNSNLSDKSITSVNWELDFSLKAGLDHLDHRIIEADCLEQGELLARIWQIDAILLDGSLLVEPVSFLRSLKSLSVLAALPLVTLDAQTTAAANQIEGLSVFPCLVPAEERTILDLAQVIQIAAGIN</sequence>
<evidence type="ECO:0000256" key="7">
    <source>
        <dbReference type="PROSITE-ProRule" id="PRU00703"/>
    </source>
</evidence>
<name>K9XQN4_STAC7</name>
<keyword evidence="7" id="KW-0129">CBS domain</keyword>
<dbReference type="AlphaFoldDB" id="K9XQN4"/>
<dbReference type="SUPFAM" id="SSF47384">
    <property type="entry name" value="Homodimeric domain of signal transducing histidine kinase"/>
    <property type="match status" value="1"/>
</dbReference>
<comment type="caution">
    <text evidence="6">Lacks conserved residue(s) required for the propagation of feature annotation.</text>
</comment>
<evidence type="ECO:0000256" key="4">
    <source>
        <dbReference type="ARBA" id="ARBA00022777"/>
    </source>
</evidence>
<feature type="domain" description="Response regulatory" evidence="9">
    <location>
        <begin position="607"/>
        <end position="721"/>
    </location>
</feature>
<dbReference type="eggNOG" id="COG3706">
    <property type="taxonomic scope" value="Bacteria"/>
</dbReference>
<dbReference type="SUPFAM" id="SSF54631">
    <property type="entry name" value="CBS-domain pair"/>
    <property type="match status" value="1"/>
</dbReference>
<dbReference type="Gene3D" id="3.30.565.10">
    <property type="entry name" value="Histidine kinase-like ATPase, C-terminal domain"/>
    <property type="match status" value="1"/>
</dbReference>
<dbReference type="eggNOG" id="COG2205">
    <property type="taxonomic scope" value="Bacteria"/>
</dbReference>
<dbReference type="GO" id="GO:0000155">
    <property type="term" value="F:phosphorelay sensor kinase activity"/>
    <property type="evidence" value="ECO:0007669"/>
    <property type="project" value="InterPro"/>
</dbReference>
<evidence type="ECO:0000259" key="10">
    <source>
        <dbReference type="PROSITE" id="PS51371"/>
    </source>
</evidence>
<evidence type="ECO:0000256" key="3">
    <source>
        <dbReference type="ARBA" id="ARBA00022553"/>
    </source>
</evidence>
<dbReference type="EMBL" id="CP003653">
    <property type="protein sequence ID" value="AFZ33972.1"/>
    <property type="molecule type" value="Genomic_DNA"/>
</dbReference>
<dbReference type="InterPro" id="IPR005467">
    <property type="entry name" value="His_kinase_dom"/>
</dbReference>